<evidence type="ECO:0000313" key="3">
    <source>
        <dbReference type="Proteomes" id="UP000183120"/>
    </source>
</evidence>
<keyword evidence="2" id="KW-0032">Aminotransferase</keyword>
<organism evidence="2 3">
    <name type="scientific">Candidatus Gottesmanbacteria bacterium CG1_02_37_22</name>
    <dbReference type="NCBI Taxonomy" id="1805209"/>
    <lineage>
        <taxon>Bacteria</taxon>
        <taxon>Candidatus Gottesmaniibacteriota</taxon>
    </lineage>
</organism>
<dbReference type="InterPro" id="IPR015421">
    <property type="entry name" value="PyrdxlP-dep_Trfase_major"/>
</dbReference>
<dbReference type="InterPro" id="IPR015424">
    <property type="entry name" value="PyrdxlP-dep_Trfase"/>
</dbReference>
<dbReference type="Gene3D" id="3.90.1150.10">
    <property type="entry name" value="Aspartate Aminotransferase, domain 1"/>
    <property type="match status" value="1"/>
</dbReference>
<reference evidence="2 3" key="1">
    <citation type="journal article" date="2016" name="Environ. Microbiol.">
        <title>Genomic resolution of a cold subsurface aquifer community provides metabolic insights for novel microbes adapted to high CO concentrations.</title>
        <authorList>
            <person name="Probst A.J."/>
            <person name="Castelle C.J."/>
            <person name="Singh A."/>
            <person name="Brown C.T."/>
            <person name="Anantharaman K."/>
            <person name="Sharon I."/>
            <person name="Hug L.A."/>
            <person name="Burstein D."/>
            <person name="Emerson J.B."/>
            <person name="Thomas B.C."/>
            <person name="Banfield J.F."/>
        </authorList>
    </citation>
    <scope>NUCLEOTIDE SEQUENCE [LARGE SCALE GENOMIC DNA]</scope>
    <source>
        <strain evidence="2">CG1_02_37_22</strain>
    </source>
</reference>
<dbReference type="GO" id="GO:0030170">
    <property type="term" value="F:pyridoxal phosphate binding"/>
    <property type="evidence" value="ECO:0007669"/>
    <property type="project" value="InterPro"/>
</dbReference>
<feature type="domain" description="Aminotransferase class I/classII large" evidence="1">
    <location>
        <begin position="20"/>
        <end position="358"/>
    </location>
</feature>
<dbReference type="GO" id="GO:0008483">
    <property type="term" value="F:transaminase activity"/>
    <property type="evidence" value="ECO:0007669"/>
    <property type="project" value="UniProtKB-KW"/>
</dbReference>
<dbReference type="PANTHER" id="PTHR43510:SF1">
    <property type="entry name" value="AMINOTRANSFERASE FUNCTION, HYPOTHETICAL (EUROFUNG)"/>
    <property type="match status" value="1"/>
</dbReference>
<dbReference type="AlphaFoldDB" id="A0A1J4TUG1"/>
<evidence type="ECO:0000313" key="2">
    <source>
        <dbReference type="EMBL" id="OIO14849.1"/>
    </source>
</evidence>
<proteinExistence type="predicted"/>
<comment type="caution">
    <text evidence="2">The sequence shown here is derived from an EMBL/GenBank/DDBJ whole genome shotgun (WGS) entry which is preliminary data.</text>
</comment>
<dbReference type="InterPro" id="IPR004839">
    <property type="entry name" value="Aminotransferase_I/II_large"/>
</dbReference>
<dbReference type="Gene3D" id="3.40.640.10">
    <property type="entry name" value="Type I PLP-dependent aspartate aminotransferase-like (Major domain)"/>
    <property type="match status" value="1"/>
</dbReference>
<dbReference type="EMBL" id="MNUY01000024">
    <property type="protein sequence ID" value="OIO14849.1"/>
    <property type="molecule type" value="Genomic_DNA"/>
</dbReference>
<dbReference type="InterPro" id="IPR015422">
    <property type="entry name" value="PyrdxlP-dep_Trfase_small"/>
</dbReference>
<dbReference type="PANTHER" id="PTHR43510">
    <property type="entry name" value="AMINOTRANSFERASE FUNCTION, HYPOTHETICAL (EUROFUNG)"/>
    <property type="match status" value="1"/>
</dbReference>
<sequence length="374" mass="42664">MLLKPFKLERYFAEYEFTSKYLLSASDCDGLSQRALLEMADEEMKRMWDDLTLGYTNNQGLPLLRSEIVKLYKNISSTNILITAPEEGIFIALNTLLAPGDHVISVFPSYQSLYEIPQSLGCEVTRWLPEKNLGWRFNPEFLRNNIKNNTKLIIINFPHNPTGSLPSQEEFTKIISIAKEKGIYILSDEMYRLFEFDISNRLPAICDVYDKGISLSGMSKTFGMAGVRIGWLITKDKDLFAKMQVFKDYTTVCSSAPSEILSVIALRVKGTIIQKHINRLRGNLALLDDFFGKYHDFFDFVRPKGGSVCFPKLLKNVSAVDFCQKSVIETGILLLPSGLFDYNDNHIRIGFGRENMPEVLSKFEGFVKKYFNIP</sequence>
<evidence type="ECO:0000259" key="1">
    <source>
        <dbReference type="Pfam" id="PF00155"/>
    </source>
</evidence>
<dbReference type="SUPFAM" id="SSF53383">
    <property type="entry name" value="PLP-dependent transferases"/>
    <property type="match status" value="1"/>
</dbReference>
<name>A0A1J4TUG1_9BACT</name>
<dbReference type="CDD" id="cd00609">
    <property type="entry name" value="AAT_like"/>
    <property type="match status" value="1"/>
</dbReference>
<dbReference type="STRING" id="1805209.AUJ73_01555"/>
<dbReference type="Pfam" id="PF00155">
    <property type="entry name" value="Aminotran_1_2"/>
    <property type="match status" value="1"/>
</dbReference>
<gene>
    <name evidence="2" type="ORF">AUJ73_01555</name>
</gene>
<keyword evidence="2" id="KW-0808">Transferase</keyword>
<protein>
    <submittedName>
        <fullName evidence="2">Aspartate aminotransferase</fullName>
    </submittedName>
</protein>
<accession>A0A1J4TUG1</accession>
<dbReference type="Proteomes" id="UP000183120">
    <property type="component" value="Unassembled WGS sequence"/>
</dbReference>